<evidence type="ECO:0000256" key="12">
    <source>
        <dbReference type="PIRNR" id="PIRNR025023"/>
    </source>
</evidence>
<keyword evidence="10 12" id="KW-0804">Transcription</keyword>
<dbReference type="Gene3D" id="3.30.40.210">
    <property type="match status" value="1"/>
</dbReference>
<comment type="subcellular location">
    <subcellularLocation>
        <location evidence="1 12">Nucleus</location>
    </subcellularLocation>
</comment>
<dbReference type="SUPFAM" id="SSF63393">
    <property type="entry name" value="RNA polymerase subunits"/>
    <property type="match status" value="1"/>
</dbReference>
<keyword evidence="7" id="KW-0862">Zinc</keyword>
<evidence type="ECO:0000256" key="1">
    <source>
        <dbReference type="ARBA" id="ARBA00004123"/>
    </source>
</evidence>
<keyword evidence="5" id="KW-0479">Metal-binding</keyword>
<name>A0A1D2MH63_ORCCI</name>
<keyword evidence="8" id="KW-0805">Transcription regulation</keyword>
<keyword evidence="4" id="KW-0678">Repressor</keyword>
<dbReference type="CDD" id="cd07973">
    <property type="entry name" value="Spt4"/>
    <property type="match status" value="1"/>
</dbReference>
<dbReference type="OrthoDB" id="248751at2759"/>
<sequence length="117" mass="13429">MSTLDVVPKDLRNLRACLVCSLIKTFDQFEFDGCENCDEFLRMRNNRENVYACTSSNFDGMIAVMSPQDSWVCKWQRIGTFTKGIYAISVSGKLPPGIVREMKSRGIRYRSRDVSRT</sequence>
<organism evidence="14 15">
    <name type="scientific">Orchesella cincta</name>
    <name type="common">Springtail</name>
    <name type="synonym">Podura cincta</name>
    <dbReference type="NCBI Taxonomy" id="48709"/>
    <lineage>
        <taxon>Eukaryota</taxon>
        <taxon>Metazoa</taxon>
        <taxon>Ecdysozoa</taxon>
        <taxon>Arthropoda</taxon>
        <taxon>Hexapoda</taxon>
        <taxon>Collembola</taxon>
        <taxon>Entomobryomorpha</taxon>
        <taxon>Entomobryoidea</taxon>
        <taxon>Orchesellidae</taxon>
        <taxon>Orchesellinae</taxon>
        <taxon>Orchesella</taxon>
    </lineage>
</organism>
<dbReference type="InterPro" id="IPR029040">
    <property type="entry name" value="RPABC4/Spt4"/>
</dbReference>
<dbReference type="PANTHER" id="PTHR12882">
    <property type="entry name" value="SUPPRESSOR OF TY 4"/>
    <property type="match status" value="1"/>
</dbReference>
<dbReference type="Proteomes" id="UP000094527">
    <property type="component" value="Unassembled WGS sequence"/>
</dbReference>
<dbReference type="OMA" id="FDGMIAV"/>
<dbReference type="GO" id="GO:0000993">
    <property type="term" value="F:RNA polymerase II complex binding"/>
    <property type="evidence" value="ECO:0007669"/>
    <property type="project" value="TreeGrafter"/>
</dbReference>
<keyword evidence="14" id="KW-0648">Protein biosynthesis</keyword>
<keyword evidence="15" id="KW-1185">Reference proteome</keyword>
<evidence type="ECO:0000313" key="14">
    <source>
        <dbReference type="EMBL" id="ODM92348.1"/>
    </source>
</evidence>
<dbReference type="GO" id="GO:0003746">
    <property type="term" value="F:translation elongation factor activity"/>
    <property type="evidence" value="ECO:0007669"/>
    <property type="project" value="UniProtKB-KW"/>
</dbReference>
<evidence type="ECO:0000256" key="9">
    <source>
        <dbReference type="ARBA" id="ARBA00023159"/>
    </source>
</evidence>
<evidence type="ECO:0000256" key="6">
    <source>
        <dbReference type="ARBA" id="ARBA00022771"/>
    </source>
</evidence>
<dbReference type="InterPro" id="IPR038510">
    <property type="entry name" value="Spt4_sf"/>
</dbReference>
<dbReference type="InterPro" id="IPR022800">
    <property type="entry name" value="Spt4/RpoE2_Znf"/>
</dbReference>
<keyword evidence="6" id="KW-0863">Zinc-finger</keyword>
<reference evidence="14 15" key="1">
    <citation type="journal article" date="2016" name="Genome Biol. Evol.">
        <title>Gene Family Evolution Reflects Adaptation to Soil Environmental Stressors in the Genome of the Collembolan Orchesella cincta.</title>
        <authorList>
            <person name="Faddeeva-Vakhrusheva A."/>
            <person name="Derks M.F."/>
            <person name="Anvar S.Y."/>
            <person name="Agamennone V."/>
            <person name="Suring W."/>
            <person name="Smit S."/>
            <person name="van Straalen N.M."/>
            <person name="Roelofs D."/>
        </authorList>
    </citation>
    <scope>NUCLEOTIDE SEQUENCE [LARGE SCALE GENOMIC DNA]</scope>
    <source>
        <tissue evidence="14">Mixed pool</tissue>
    </source>
</reference>
<evidence type="ECO:0000256" key="3">
    <source>
        <dbReference type="ARBA" id="ARBA00020182"/>
    </source>
</evidence>
<gene>
    <name evidence="14" type="ORF">Ocin01_14337</name>
</gene>
<dbReference type="GO" id="GO:0140673">
    <property type="term" value="P:transcription elongation-coupled chromatin remodeling"/>
    <property type="evidence" value="ECO:0007669"/>
    <property type="project" value="InterPro"/>
</dbReference>
<keyword evidence="14" id="KW-0251">Elongation factor</keyword>
<evidence type="ECO:0000256" key="4">
    <source>
        <dbReference type="ARBA" id="ARBA00022491"/>
    </source>
</evidence>
<feature type="domain" description="Spt4/RpoE2 zinc finger" evidence="13">
    <location>
        <begin position="14"/>
        <end position="91"/>
    </location>
</feature>
<evidence type="ECO:0000256" key="2">
    <source>
        <dbReference type="ARBA" id="ARBA00010464"/>
    </source>
</evidence>
<accession>A0A1D2MH63</accession>
<dbReference type="AlphaFoldDB" id="A0A1D2MH63"/>
<dbReference type="EMBL" id="LJIJ01001258">
    <property type="protein sequence ID" value="ODM92348.1"/>
    <property type="molecule type" value="Genomic_DNA"/>
</dbReference>
<evidence type="ECO:0000313" key="15">
    <source>
        <dbReference type="Proteomes" id="UP000094527"/>
    </source>
</evidence>
<evidence type="ECO:0000256" key="11">
    <source>
        <dbReference type="ARBA" id="ARBA00023242"/>
    </source>
</evidence>
<keyword evidence="11 12" id="KW-0539">Nucleus</keyword>
<proteinExistence type="inferred from homology"/>
<dbReference type="Pfam" id="PF06093">
    <property type="entry name" value="Spt4"/>
    <property type="match status" value="1"/>
</dbReference>
<dbReference type="STRING" id="48709.A0A1D2MH63"/>
<dbReference type="GO" id="GO:0006355">
    <property type="term" value="P:regulation of DNA-templated transcription"/>
    <property type="evidence" value="ECO:0007669"/>
    <property type="project" value="InterPro"/>
</dbReference>
<evidence type="ECO:0000259" key="13">
    <source>
        <dbReference type="SMART" id="SM01389"/>
    </source>
</evidence>
<dbReference type="SMART" id="SM01389">
    <property type="entry name" value="Spt4"/>
    <property type="match status" value="1"/>
</dbReference>
<evidence type="ECO:0000256" key="7">
    <source>
        <dbReference type="ARBA" id="ARBA00022833"/>
    </source>
</evidence>
<comment type="similarity">
    <text evidence="2 12">Belongs to the SPT4 family.</text>
</comment>
<evidence type="ECO:0000256" key="5">
    <source>
        <dbReference type="ARBA" id="ARBA00022723"/>
    </source>
</evidence>
<dbReference type="GO" id="GO:0032044">
    <property type="term" value="C:DSIF complex"/>
    <property type="evidence" value="ECO:0007669"/>
    <property type="project" value="TreeGrafter"/>
</dbReference>
<dbReference type="FunFam" id="3.30.40.210:FF:000001">
    <property type="entry name" value="Transcription elongation factor SPT4"/>
    <property type="match status" value="1"/>
</dbReference>
<dbReference type="InterPro" id="IPR009287">
    <property type="entry name" value="Spt4"/>
</dbReference>
<evidence type="ECO:0000256" key="10">
    <source>
        <dbReference type="ARBA" id="ARBA00023163"/>
    </source>
</evidence>
<keyword evidence="9" id="KW-0010">Activator</keyword>
<evidence type="ECO:0000256" key="8">
    <source>
        <dbReference type="ARBA" id="ARBA00023015"/>
    </source>
</evidence>
<dbReference type="PIRSF" id="PIRSF025023">
    <property type="entry name" value="Spt4"/>
    <property type="match status" value="1"/>
</dbReference>
<comment type="function">
    <text evidence="12">Component of the DRB sensitivity-inducing factor complex (DSIF complex), which regulates transcription elongation by RNA polymerase II.</text>
</comment>
<comment type="caution">
    <text evidence="14">The sequence shown here is derived from an EMBL/GenBank/DDBJ whole genome shotgun (WGS) entry which is preliminary data.</text>
</comment>
<dbReference type="PANTHER" id="PTHR12882:SF1">
    <property type="entry name" value="TRANSCRIPTION ELONGATION FACTOR SPT4"/>
    <property type="match status" value="1"/>
</dbReference>
<dbReference type="GO" id="GO:0008270">
    <property type="term" value="F:zinc ion binding"/>
    <property type="evidence" value="ECO:0007669"/>
    <property type="project" value="UniProtKB-KW"/>
</dbReference>
<protein>
    <recommendedName>
        <fullName evidence="3 12">Transcription elongation factor SPT4</fullName>
    </recommendedName>
</protein>